<keyword evidence="4" id="KW-1185">Reference proteome</keyword>
<name>A0ABP1GBB6_9CHLO</name>
<dbReference type="PANTHER" id="PTHR42773:SF1">
    <property type="entry name" value="METALLO-BETA-LACTAMASE FAMILY PROTEIN"/>
    <property type="match status" value="1"/>
</dbReference>
<evidence type="ECO:0000313" key="3">
    <source>
        <dbReference type="EMBL" id="CAL5228056.1"/>
    </source>
</evidence>
<organism evidence="3 4">
    <name type="scientific">Coccomyxa viridis</name>
    <dbReference type="NCBI Taxonomy" id="1274662"/>
    <lineage>
        <taxon>Eukaryota</taxon>
        <taxon>Viridiplantae</taxon>
        <taxon>Chlorophyta</taxon>
        <taxon>core chlorophytes</taxon>
        <taxon>Trebouxiophyceae</taxon>
        <taxon>Trebouxiophyceae incertae sedis</taxon>
        <taxon>Coccomyxaceae</taxon>
        <taxon>Coccomyxa</taxon>
    </lineage>
</organism>
<dbReference type="Gene3D" id="3.30.70.20">
    <property type="match status" value="1"/>
</dbReference>
<dbReference type="EMBL" id="CAXHTA020000017">
    <property type="protein sequence ID" value="CAL5228056.1"/>
    <property type="molecule type" value="Genomic_DNA"/>
</dbReference>
<dbReference type="Proteomes" id="UP001497392">
    <property type="component" value="Unassembled WGS sequence"/>
</dbReference>
<evidence type="ECO:0000259" key="2">
    <source>
        <dbReference type="SMART" id="SM00849"/>
    </source>
</evidence>
<dbReference type="SUPFAM" id="SSF54862">
    <property type="entry name" value="4Fe-4S ferredoxins"/>
    <property type="match status" value="1"/>
</dbReference>
<evidence type="ECO:0000313" key="4">
    <source>
        <dbReference type="Proteomes" id="UP001497392"/>
    </source>
</evidence>
<reference evidence="3 4" key="1">
    <citation type="submission" date="2024-06" db="EMBL/GenBank/DDBJ databases">
        <authorList>
            <person name="Kraege A."/>
            <person name="Thomma B."/>
        </authorList>
    </citation>
    <scope>NUCLEOTIDE SEQUENCE [LARGE SCALE GENOMIC DNA]</scope>
</reference>
<dbReference type="Pfam" id="PF00753">
    <property type="entry name" value="Lactamase_B"/>
    <property type="match status" value="1"/>
</dbReference>
<dbReference type="PANTHER" id="PTHR42773">
    <property type="entry name" value="METALLO-BETA-LACTAMASE-RELATED"/>
    <property type="match status" value="1"/>
</dbReference>
<protein>
    <submittedName>
        <fullName evidence="3">G11121 protein</fullName>
    </submittedName>
</protein>
<feature type="region of interest" description="Disordered" evidence="1">
    <location>
        <begin position="30"/>
        <end position="50"/>
    </location>
</feature>
<comment type="caution">
    <text evidence="3">The sequence shown here is derived from an EMBL/GenBank/DDBJ whole genome shotgun (WGS) entry which is preliminary data.</text>
</comment>
<dbReference type="SMART" id="SM00849">
    <property type="entry name" value="Lactamase_B"/>
    <property type="match status" value="1"/>
</dbReference>
<feature type="domain" description="Metallo-beta-lactamase" evidence="2">
    <location>
        <begin position="153"/>
        <end position="329"/>
    </location>
</feature>
<feature type="compositionally biased region" description="Basic and acidic residues" evidence="1">
    <location>
        <begin position="41"/>
        <end position="50"/>
    </location>
</feature>
<dbReference type="CDD" id="cd07727">
    <property type="entry name" value="YmaE-like_MBL-fold"/>
    <property type="match status" value="1"/>
</dbReference>
<proteinExistence type="predicted"/>
<dbReference type="Gene3D" id="3.60.15.10">
    <property type="entry name" value="Ribonuclease Z/Hydroxyacylglutathione hydrolase-like"/>
    <property type="match status" value="1"/>
</dbReference>
<dbReference type="InterPro" id="IPR036866">
    <property type="entry name" value="RibonucZ/Hydroxyglut_hydro"/>
</dbReference>
<dbReference type="InterPro" id="IPR001279">
    <property type="entry name" value="Metallo-B-lactamas"/>
</dbReference>
<dbReference type="Pfam" id="PF13370">
    <property type="entry name" value="Fer4_13"/>
    <property type="match status" value="1"/>
</dbReference>
<accession>A0ABP1GBB6</accession>
<gene>
    <name evidence="3" type="primary">g11121</name>
    <name evidence="3" type="ORF">VP750_LOCUS9962</name>
</gene>
<evidence type="ECO:0000256" key="1">
    <source>
        <dbReference type="SAM" id="MobiDB-lite"/>
    </source>
</evidence>
<dbReference type="SUPFAM" id="SSF56281">
    <property type="entry name" value="Metallo-hydrolase/oxidoreductase"/>
    <property type="match status" value="1"/>
</dbReference>
<sequence length="373" mass="42285">MASTFLSGRSVVVGSTIAVKALPSNRKLRQRVSAAVQEPPVSKKELRKPRNENVDAEKGFFVDHTCIDCDTCRWMAPEFYKRKNQQSAVVRQPETEDERIEAFRALLSCPTYSIHGPSDAKAEQRAAEESFPRLIQGTENCYHCGFHDELSFGCASYLIKRPEGNILVDVPRYVPKLVNRIKELGGAKYIFLTHRDDVAAHYKWASALGAERIMHQAETNEKQKTDEVEHKLEGEGPWSLPDGSEDCQIIFTPGHTEAHCVLLYKPQKVLFSGDHLAADSVAEWNARFEPNDDGFLGISRNFNWWRVDKQVESCTKLADYDWLMLLPGHGRPGAVKDAAQRKEQLALISDRESKRSLGHLPTDHSMQRLEFDY</sequence>